<evidence type="ECO:0000259" key="2">
    <source>
        <dbReference type="Pfam" id="PF00296"/>
    </source>
</evidence>
<dbReference type="RefSeq" id="WP_185131176.1">
    <property type="nucleotide sequence ID" value="NZ_JACJVO010000027.1"/>
</dbReference>
<evidence type="ECO:0000313" key="4">
    <source>
        <dbReference type="Proteomes" id="UP000564644"/>
    </source>
</evidence>
<dbReference type="GO" id="GO:0016705">
    <property type="term" value="F:oxidoreductase activity, acting on paired donors, with incorporation or reduction of molecular oxygen"/>
    <property type="evidence" value="ECO:0007669"/>
    <property type="project" value="InterPro"/>
</dbReference>
<dbReference type="PANTHER" id="PTHR30137">
    <property type="entry name" value="LUCIFERASE-LIKE MONOOXYGENASE"/>
    <property type="match status" value="1"/>
</dbReference>
<dbReference type="InterPro" id="IPR036661">
    <property type="entry name" value="Luciferase-like_sf"/>
</dbReference>
<dbReference type="InterPro" id="IPR019949">
    <property type="entry name" value="CmoO-like"/>
</dbReference>
<gene>
    <name evidence="3" type="ORF">H7C18_21570</name>
</gene>
<organism evidence="3 4">
    <name type="scientific">Cohnella zeiphila</name>
    <dbReference type="NCBI Taxonomy" id="2761120"/>
    <lineage>
        <taxon>Bacteria</taxon>
        <taxon>Bacillati</taxon>
        <taxon>Bacillota</taxon>
        <taxon>Bacilli</taxon>
        <taxon>Bacillales</taxon>
        <taxon>Paenibacillaceae</taxon>
        <taxon>Cohnella</taxon>
    </lineage>
</organism>
<dbReference type="Pfam" id="PF00296">
    <property type="entry name" value="Bac_luciferase"/>
    <property type="match status" value="1"/>
</dbReference>
<name>A0A7X0STC1_9BACL</name>
<dbReference type="SUPFAM" id="SSF51679">
    <property type="entry name" value="Bacterial luciferase-like"/>
    <property type="match status" value="1"/>
</dbReference>
<comment type="similarity">
    <text evidence="1">To bacterial alkanal monooxygenase alpha and beta chains.</text>
</comment>
<sequence>MSLNDRPLRLGVLDLVPVLEERDDAAALEQAATLARTAERLGFSRYWVAEHHAMPNLACPAPEVLLAHVGARTERIRIGSGALLLPHYEPLKVAESFRLLAALYPGRVDLGLGRAPGGDAHASMALSGNYLENVRRYPDKLRAVAELLQDRYAFEGESVVARPRPAVPPELWLLGTNRKSAEFAARFGTGYAFGQFMSDADGEETLKAYRDAFVSSAFGSVPRAIVAIGVLCAETEEEAQRLATDSGMLFRGETTLSGKEAAPISGDRLLVGTPEKVRGRLEQLSRRFGVDEFLIVTMGPDYDRRLRSFEQLVRAWDAV</sequence>
<accession>A0A7X0STC1</accession>
<keyword evidence="4" id="KW-1185">Reference proteome</keyword>
<protein>
    <submittedName>
        <fullName evidence="3">LLM class flavin-dependent oxidoreductase</fullName>
    </submittedName>
</protein>
<dbReference type="Gene3D" id="3.20.20.30">
    <property type="entry name" value="Luciferase-like domain"/>
    <property type="match status" value="1"/>
</dbReference>
<evidence type="ECO:0000313" key="3">
    <source>
        <dbReference type="EMBL" id="MBB6733518.1"/>
    </source>
</evidence>
<feature type="domain" description="Luciferase-like" evidence="2">
    <location>
        <begin position="10"/>
        <end position="291"/>
    </location>
</feature>
<reference evidence="3 4" key="1">
    <citation type="submission" date="2020-08" db="EMBL/GenBank/DDBJ databases">
        <title>Cohnella phylogeny.</title>
        <authorList>
            <person name="Dunlap C."/>
        </authorList>
    </citation>
    <scope>NUCLEOTIDE SEQUENCE [LARGE SCALE GENOMIC DNA]</scope>
    <source>
        <strain evidence="3 4">CBP 2801</strain>
    </source>
</reference>
<dbReference type="EMBL" id="JACJVO010000027">
    <property type="protein sequence ID" value="MBB6733518.1"/>
    <property type="molecule type" value="Genomic_DNA"/>
</dbReference>
<dbReference type="InterPro" id="IPR011251">
    <property type="entry name" value="Luciferase-like_dom"/>
</dbReference>
<dbReference type="PANTHER" id="PTHR30137:SF6">
    <property type="entry name" value="LUCIFERASE-LIKE MONOOXYGENASE"/>
    <property type="match status" value="1"/>
</dbReference>
<dbReference type="GO" id="GO:0005829">
    <property type="term" value="C:cytosol"/>
    <property type="evidence" value="ECO:0007669"/>
    <property type="project" value="TreeGrafter"/>
</dbReference>
<dbReference type="NCBIfam" id="TIGR03558">
    <property type="entry name" value="oxido_grp_1"/>
    <property type="match status" value="1"/>
</dbReference>
<dbReference type="InterPro" id="IPR050766">
    <property type="entry name" value="Bact_Lucif_Oxidored"/>
</dbReference>
<evidence type="ECO:0000256" key="1">
    <source>
        <dbReference type="ARBA" id="ARBA00007789"/>
    </source>
</evidence>
<comment type="caution">
    <text evidence="3">The sequence shown here is derived from an EMBL/GenBank/DDBJ whole genome shotgun (WGS) entry which is preliminary data.</text>
</comment>
<dbReference type="Proteomes" id="UP000564644">
    <property type="component" value="Unassembled WGS sequence"/>
</dbReference>
<dbReference type="AlphaFoldDB" id="A0A7X0STC1"/>
<proteinExistence type="predicted"/>